<dbReference type="GO" id="GO:0004674">
    <property type="term" value="F:protein serine/threonine kinase activity"/>
    <property type="evidence" value="ECO:0007669"/>
    <property type="project" value="UniProtKB-KW"/>
</dbReference>
<evidence type="ECO:0000313" key="5">
    <source>
        <dbReference type="Proteomes" id="UP000199341"/>
    </source>
</evidence>
<gene>
    <name evidence="4" type="ORF">SAMN05216259_11377</name>
</gene>
<evidence type="ECO:0000313" key="4">
    <source>
        <dbReference type="EMBL" id="SDO83349.1"/>
    </source>
</evidence>
<dbReference type="Pfam" id="PF13581">
    <property type="entry name" value="HATPase_c_2"/>
    <property type="match status" value="1"/>
</dbReference>
<dbReference type="SUPFAM" id="SSF55874">
    <property type="entry name" value="ATPase domain of HSP90 chaperone/DNA topoisomerase II/histidine kinase"/>
    <property type="match status" value="1"/>
</dbReference>
<evidence type="ECO:0000256" key="1">
    <source>
        <dbReference type="ARBA" id="ARBA00022527"/>
    </source>
</evidence>
<dbReference type="InterPro" id="IPR036890">
    <property type="entry name" value="HATPase_C_sf"/>
</dbReference>
<feature type="region of interest" description="Disordered" evidence="2">
    <location>
        <begin position="1"/>
        <end position="20"/>
    </location>
</feature>
<protein>
    <recommendedName>
        <fullName evidence="3">Histidine kinase/HSP90-like ATPase domain-containing protein</fullName>
    </recommendedName>
</protein>
<dbReference type="Proteomes" id="UP000199341">
    <property type="component" value="Unassembled WGS sequence"/>
</dbReference>
<dbReference type="AlphaFoldDB" id="A0A1H0MSC0"/>
<keyword evidence="1" id="KW-0723">Serine/threonine-protein kinase</keyword>
<dbReference type="EMBL" id="FNIE01000013">
    <property type="protein sequence ID" value="SDO83349.1"/>
    <property type="molecule type" value="Genomic_DNA"/>
</dbReference>
<dbReference type="Gene3D" id="3.30.565.10">
    <property type="entry name" value="Histidine kinase-like ATPase, C-terminal domain"/>
    <property type="match status" value="1"/>
</dbReference>
<organism evidence="4 5">
    <name type="scientific">Actinacidiphila guanduensis</name>
    <dbReference type="NCBI Taxonomy" id="310781"/>
    <lineage>
        <taxon>Bacteria</taxon>
        <taxon>Bacillati</taxon>
        <taxon>Actinomycetota</taxon>
        <taxon>Actinomycetes</taxon>
        <taxon>Kitasatosporales</taxon>
        <taxon>Streptomycetaceae</taxon>
        <taxon>Actinacidiphila</taxon>
    </lineage>
</organism>
<dbReference type="InterPro" id="IPR050267">
    <property type="entry name" value="Anti-sigma-factor_SerPK"/>
</dbReference>
<dbReference type="CDD" id="cd16936">
    <property type="entry name" value="HATPase_RsbW-like"/>
    <property type="match status" value="1"/>
</dbReference>
<keyword evidence="1" id="KW-0808">Transferase</keyword>
<reference evidence="4 5" key="1">
    <citation type="submission" date="2016-10" db="EMBL/GenBank/DDBJ databases">
        <authorList>
            <person name="de Groot N.N."/>
        </authorList>
    </citation>
    <scope>NUCLEOTIDE SEQUENCE [LARGE SCALE GENOMIC DNA]</scope>
    <source>
        <strain evidence="4 5">CGMCC 4.2022</strain>
    </source>
</reference>
<dbReference type="STRING" id="310781.SAMN05216259_11377"/>
<proteinExistence type="predicted"/>
<feature type="domain" description="Histidine kinase/HSP90-like ATPase" evidence="3">
    <location>
        <begin position="50"/>
        <end position="176"/>
    </location>
</feature>
<dbReference type="OrthoDB" id="4327509at2"/>
<name>A0A1H0MSC0_9ACTN</name>
<keyword evidence="5" id="KW-1185">Reference proteome</keyword>
<dbReference type="RefSeq" id="WP_093787056.1">
    <property type="nucleotide sequence ID" value="NZ_FNIE01000013.1"/>
</dbReference>
<dbReference type="PANTHER" id="PTHR35526:SF3">
    <property type="entry name" value="ANTI-SIGMA-F FACTOR RSBW"/>
    <property type="match status" value="1"/>
</dbReference>
<keyword evidence="1" id="KW-0418">Kinase</keyword>
<evidence type="ECO:0000259" key="3">
    <source>
        <dbReference type="Pfam" id="PF13581"/>
    </source>
</evidence>
<dbReference type="InterPro" id="IPR003594">
    <property type="entry name" value="HATPase_dom"/>
</dbReference>
<evidence type="ECO:0000256" key="2">
    <source>
        <dbReference type="SAM" id="MobiDB-lite"/>
    </source>
</evidence>
<dbReference type="PANTHER" id="PTHR35526">
    <property type="entry name" value="ANTI-SIGMA-F FACTOR RSBW-RELATED"/>
    <property type="match status" value="1"/>
</dbReference>
<sequence length="182" mass="18938">MTAQSSQAGAAYPAGRRVPPAERDFGPLDAFLRSAPVEQAAEGGFAALRFDASPDSVTGTRRFLRSTLTGWQLADLVDDAAVVTAELVANAVTHALRGPLTPARGSFGEAAWLALLRMDHAVVCAVADPSPALPAMHEPEPFAESGRGLRIVAELSETWGHEASPGPGSAGKTVWARLASGR</sequence>
<accession>A0A1H0MSC0</accession>